<dbReference type="AlphaFoldDB" id="A0A6A6W815"/>
<reference evidence="1" key="1">
    <citation type="journal article" date="2020" name="Stud. Mycol.">
        <title>101 Dothideomycetes genomes: a test case for predicting lifestyles and emergence of pathogens.</title>
        <authorList>
            <person name="Haridas S."/>
            <person name="Albert R."/>
            <person name="Binder M."/>
            <person name="Bloem J."/>
            <person name="Labutti K."/>
            <person name="Salamov A."/>
            <person name="Andreopoulos B."/>
            <person name="Baker S."/>
            <person name="Barry K."/>
            <person name="Bills G."/>
            <person name="Bluhm B."/>
            <person name="Cannon C."/>
            <person name="Castanera R."/>
            <person name="Culley D."/>
            <person name="Daum C."/>
            <person name="Ezra D."/>
            <person name="Gonzalez J."/>
            <person name="Henrissat B."/>
            <person name="Kuo A."/>
            <person name="Liang C."/>
            <person name="Lipzen A."/>
            <person name="Lutzoni F."/>
            <person name="Magnuson J."/>
            <person name="Mondo S."/>
            <person name="Nolan M."/>
            <person name="Ohm R."/>
            <person name="Pangilinan J."/>
            <person name="Park H.-J."/>
            <person name="Ramirez L."/>
            <person name="Alfaro M."/>
            <person name="Sun H."/>
            <person name="Tritt A."/>
            <person name="Yoshinaga Y."/>
            <person name="Zwiers L.-H."/>
            <person name="Turgeon B."/>
            <person name="Goodwin S."/>
            <person name="Spatafora J."/>
            <person name="Crous P."/>
            <person name="Grigoriev I."/>
        </authorList>
    </citation>
    <scope>NUCLEOTIDE SEQUENCE</scope>
    <source>
        <strain evidence="1">CBS 121739</strain>
    </source>
</reference>
<accession>A0A6A6W815</accession>
<sequence>MVSQVPPPPQKKKKKKKNLFSFSLSLSLYFSLSLSFCLYETPDILSITTAQNLRCYHYWDIPNPAKDVCASSDPSFP</sequence>
<dbReference type="EMBL" id="ML996571">
    <property type="protein sequence ID" value="KAF2758685.1"/>
    <property type="molecule type" value="Genomic_DNA"/>
</dbReference>
<keyword evidence="2" id="KW-1185">Reference proteome</keyword>
<dbReference type="GeneID" id="54482127"/>
<protein>
    <submittedName>
        <fullName evidence="1">Uncharacterized protein</fullName>
    </submittedName>
</protein>
<dbReference type="Proteomes" id="UP000799437">
    <property type="component" value="Unassembled WGS sequence"/>
</dbReference>
<evidence type="ECO:0000313" key="1">
    <source>
        <dbReference type="EMBL" id="KAF2758685.1"/>
    </source>
</evidence>
<dbReference type="RefSeq" id="XP_033601136.1">
    <property type="nucleotide sequence ID" value="XM_033741073.1"/>
</dbReference>
<evidence type="ECO:0000313" key="2">
    <source>
        <dbReference type="Proteomes" id="UP000799437"/>
    </source>
</evidence>
<name>A0A6A6W815_9PEZI</name>
<proteinExistence type="predicted"/>
<organism evidence="1 2">
    <name type="scientific">Pseudovirgaria hyperparasitica</name>
    <dbReference type="NCBI Taxonomy" id="470096"/>
    <lineage>
        <taxon>Eukaryota</taxon>
        <taxon>Fungi</taxon>
        <taxon>Dikarya</taxon>
        <taxon>Ascomycota</taxon>
        <taxon>Pezizomycotina</taxon>
        <taxon>Dothideomycetes</taxon>
        <taxon>Dothideomycetes incertae sedis</taxon>
        <taxon>Acrospermales</taxon>
        <taxon>Acrospermaceae</taxon>
        <taxon>Pseudovirgaria</taxon>
    </lineage>
</organism>
<gene>
    <name evidence="1" type="ORF">EJ05DRAFT_361346</name>
</gene>